<dbReference type="InterPro" id="IPR004559">
    <property type="entry name" value="HemW-like"/>
</dbReference>
<dbReference type="SFLD" id="SFLDF00288">
    <property type="entry name" value="HemN-like__clustered_with_nucl"/>
    <property type="match status" value="1"/>
</dbReference>
<dbReference type="InterPro" id="IPR058240">
    <property type="entry name" value="rSAM_sf"/>
</dbReference>
<sequence>MAVPIGLYVHIPYCQHKCGYCDFNSHAGSDREEQARYVDALLAEMDLWAARPELAGEQVATVFVGGGTPTLLEGTQLARVLTAIRRRFHLAPDAEVTVEANPGTVDLEGEKLHLARAAGATRISFGAQARQAHLLRRLGRIHTAADVEEAVAAARRAGFGNINLDLMYGLPGQTAGDFRDTVEWALSLGPTHISAYSLIVEEGTPFHREWQAGRLNLPPEEAEEEMFRAGKARLEAAGFAQYEVSNYARPGFRCRHNLIYWRNEHYLGLGCGAHSFLRLAAPLGNLGAPRPGLSASRVQGLGEVITAPGRPGQQYRFWNVKHPGAYRRALERGELPVEAGEAIDRRAEMAETMFMGLRLLEGISDARFRDRFGVGICEVYGPAVDRLREQGLLEWSEGHLRLTDRGLRLGNVVWEAFV</sequence>
<comment type="similarity">
    <text evidence="1">Belongs to the anaerobic coproporphyrinogen-III oxidase family. HemW subfamily.</text>
</comment>
<protein>
    <recommendedName>
        <fullName evidence="2 9">Heme chaperone HemW</fullName>
    </recommendedName>
</protein>
<dbReference type="Pfam" id="PF04055">
    <property type="entry name" value="Radical_SAM"/>
    <property type="match status" value="1"/>
</dbReference>
<feature type="domain" description="Radical SAM core" evidence="10">
    <location>
        <begin position="1"/>
        <end position="240"/>
    </location>
</feature>
<keyword evidence="9" id="KW-0004">4Fe-4S</keyword>
<dbReference type="GO" id="GO:0051989">
    <property type="term" value="F:coproporphyrinogen dehydrogenase activity"/>
    <property type="evidence" value="ECO:0007669"/>
    <property type="project" value="UniProtKB-EC"/>
</dbReference>
<dbReference type="RefSeq" id="WP_209465527.1">
    <property type="nucleotide sequence ID" value="NZ_JAGGLG010000004.1"/>
</dbReference>
<keyword evidence="3 9" id="KW-0349">Heme</keyword>
<accession>A0ABS4JPB6</accession>
<dbReference type="InterPro" id="IPR010723">
    <property type="entry name" value="HemN_C"/>
</dbReference>
<dbReference type="PANTHER" id="PTHR13932">
    <property type="entry name" value="COPROPORPHYRINIGEN III OXIDASE"/>
    <property type="match status" value="1"/>
</dbReference>
<evidence type="ECO:0000256" key="2">
    <source>
        <dbReference type="ARBA" id="ARBA00017228"/>
    </source>
</evidence>
<comment type="subcellular location">
    <subcellularLocation>
        <location evidence="9">Cytoplasm</location>
    </subcellularLocation>
</comment>
<organism evidence="11 12">
    <name type="scientific">Symbiobacterium terraclitae</name>
    <dbReference type="NCBI Taxonomy" id="557451"/>
    <lineage>
        <taxon>Bacteria</taxon>
        <taxon>Bacillati</taxon>
        <taxon>Bacillota</taxon>
        <taxon>Clostridia</taxon>
        <taxon>Eubacteriales</taxon>
        <taxon>Symbiobacteriaceae</taxon>
        <taxon>Symbiobacterium</taxon>
    </lineage>
</organism>
<dbReference type="SUPFAM" id="SSF102114">
    <property type="entry name" value="Radical SAM enzymes"/>
    <property type="match status" value="1"/>
</dbReference>
<evidence type="ECO:0000256" key="3">
    <source>
        <dbReference type="ARBA" id="ARBA00022617"/>
    </source>
</evidence>
<dbReference type="InterPro" id="IPR013785">
    <property type="entry name" value="Aldolase_TIM"/>
</dbReference>
<dbReference type="Gene3D" id="3.20.20.70">
    <property type="entry name" value="Aldolase class I"/>
    <property type="match status" value="1"/>
</dbReference>
<evidence type="ECO:0000256" key="5">
    <source>
        <dbReference type="ARBA" id="ARBA00022723"/>
    </source>
</evidence>
<reference evidence="11 12" key="1">
    <citation type="submission" date="2021-03" db="EMBL/GenBank/DDBJ databases">
        <title>Genomic Encyclopedia of Type Strains, Phase IV (KMG-IV): sequencing the most valuable type-strain genomes for metagenomic binning, comparative biology and taxonomic classification.</title>
        <authorList>
            <person name="Goeker M."/>
        </authorList>
    </citation>
    <scope>NUCLEOTIDE SEQUENCE [LARGE SCALE GENOMIC DNA]</scope>
    <source>
        <strain evidence="11 12">DSM 27138</strain>
    </source>
</reference>
<dbReference type="InterPro" id="IPR006638">
    <property type="entry name" value="Elp3/MiaA/NifB-like_rSAM"/>
</dbReference>
<comment type="function">
    <text evidence="9">Probably acts as a heme chaperone, transferring heme to an unknown acceptor. Binds one molecule of heme per monomer, possibly covalently. Binds 1 [4Fe-4S] cluster. The cluster is coordinated with 3 cysteines and an exchangeable S-adenosyl-L-methionine.</text>
</comment>
<comment type="caution">
    <text evidence="11">The sequence shown here is derived from an EMBL/GenBank/DDBJ whole genome shotgun (WGS) entry which is preliminary data.</text>
</comment>
<dbReference type="PROSITE" id="PS51918">
    <property type="entry name" value="RADICAL_SAM"/>
    <property type="match status" value="1"/>
</dbReference>
<dbReference type="InterPro" id="IPR007197">
    <property type="entry name" value="rSAM"/>
</dbReference>
<evidence type="ECO:0000256" key="6">
    <source>
        <dbReference type="ARBA" id="ARBA00023004"/>
    </source>
</evidence>
<evidence type="ECO:0000259" key="10">
    <source>
        <dbReference type="PROSITE" id="PS51918"/>
    </source>
</evidence>
<keyword evidence="9" id="KW-0963">Cytoplasm</keyword>
<dbReference type="NCBIfam" id="TIGR00539">
    <property type="entry name" value="hemN_rel"/>
    <property type="match status" value="1"/>
</dbReference>
<dbReference type="Proteomes" id="UP001519289">
    <property type="component" value="Unassembled WGS sequence"/>
</dbReference>
<name>A0ABS4JPB6_9FIRM</name>
<dbReference type="CDD" id="cd01335">
    <property type="entry name" value="Radical_SAM"/>
    <property type="match status" value="1"/>
</dbReference>
<dbReference type="EMBL" id="JAGGLG010000004">
    <property type="protein sequence ID" value="MBP2017382.1"/>
    <property type="molecule type" value="Genomic_DNA"/>
</dbReference>
<evidence type="ECO:0000313" key="12">
    <source>
        <dbReference type="Proteomes" id="UP001519289"/>
    </source>
</evidence>
<gene>
    <name evidence="11" type="ORF">J2Z79_000765</name>
</gene>
<evidence type="ECO:0000256" key="7">
    <source>
        <dbReference type="ARBA" id="ARBA00023014"/>
    </source>
</evidence>
<keyword evidence="6 9" id="KW-0408">Iron</keyword>
<evidence type="ECO:0000256" key="4">
    <source>
        <dbReference type="ARBA" id="ARBA00022691"/>
    </source>
</evidence>
<dbReference type="PANTHER" id="PTHR13932:SF5">
    <property type="entry name" value="RADICAL S-ADENOSYL METHIONINE DOMAIN-CONTAINING PROTEIN 1, MITOCHONDRIAL"/>
    <property type="match status" value="1"/>
</dbReference>
<dbReference type="SFLD" id="SFLDG01065">
    <property type="entry name" value="anaerobic_coproporphyrinogen-I"/>
    <property type="match status" value="1"/>
</dbReference>
<dbReference type="SFLD" id="SFLDG01082">
    <property type="entry name" value="B12-binding_domain_containing"/>
    <property type="match status" value="1"/>
</dbReference>
<dbReference type="SFLD" id="SFLDS00029">
    <property type="entry name" value="Radical_SAM"/>
    <property type="match status" value="1"/>
</dbReference>
<dbReference type="Pfam" id="PF06969">
    <property type="entry name" value="HemN_C"/>
    <property type="match status" value="1"/>
</dbReference>
<keyword evidence="5 9" id="KW-0479">Metal-binding</keyword>
<keyword evidence="8 9" id="KW-0143">Chaperone</keyword>
<dbReference type="SMART" id="SM00729">
    <property type="entry name" value="Elp3"/>
    <property type="match status" value="1"/>
</dbReference>
<keyword evidence="7 9" id="KW-0411">Iron-sulfur</keyword>
<keyword evidence="11" id="KW-0560">Oxidoreductase</keyword>
<evidence type="ECO:0000256" key="8">
    <source>
        <dbReference type="ARBA" id="ARBA00023186"/>
    </source>
</evidence>
<evidence type="ECO:0000256" key="9">
    <source>
        <dbReference type="RuleBase" id="RU364116"/>
    </source>
</evidence>
<evidence type="ECO:0000313" key="11">
    <source>
        <dbReference type="EMBL" id="MBP2017382.1"/>
    </source>
</evidence>
<keyword evidence="4 9" id="KW-0949">S-adenosyl-L-methionine</keyword>
<keyword evidence="12" id="KW-1185">Reference proteome</keyword>
<proteinExistence type="inferred from homology"/>
<dbReference type="InterPro" id="IPR034505">
    <property type="entry name" value="Coproporphyrinogen-III_oxidase"/>
</dbReference>
<evidence type="ECO:0000256" key="1">
    <source>
        <dbReference type="ARBA" id="ARBA00006100"/>
    </source>
</evidence>
<dbReference type="SFLD" id="SFLDF00562">
    <property type="entry name" value="HemN-like__clustered_with_heat"/>
    <property type="match status" value="1"/>
</dbReference>